<protein>
    <submittedName>
        <fullName evidence="2">Uncharacterized protein</fullName>
    </submittedName>
</protein>
<evidence type="ECO:0000256" key="1">
    <source>
        <dbReference type="SAM" id="MobiDB-lite"/>
    </source>
</evidence>
<evidence type="ECO:0000313" key="3">
    <source>
        <dbReference type="Proteomes" id="UP001642260"/>
    </source>
</evidence>
<feature type="region of interest" description="Disordered" evidence="1">
    <location>
        <begin position="1"/>
        <end position="113"/>
    </location>
</feature>
<accession>A0ABC8KAC2</accession>
<feature type="region of interest" description="Disordered" evidence="1">
    <location>
        <begin position="204"/>
        <end position="325"/>
    </location>
</feature>
<feature type="compositionally biased region" description="Low complexity" evidence="1">
    <location>
        <begin position="212"/>
        <end position="221"/>
    </location>
</feature>
<gene>
    <name evidence="2" type="ORF">ERUC_LOCUS21633</name>
</gene>
<feature type="compositionally biased region" description="Basic and acidic residues" evidence="1">
    <location>
        <begin position="300"/>
        <end position="325"/>
    </location>
</feature>
<comment type="caution">
    <text evidence="2">The sequence shown here is derived from an EMBL/GenBank/DDBJ whole genome shotgun (WGS) entry which is preliminary data.</text>
</comment>
<name>A0ABC8KAC2_ERUVS</name>
<feature type="compositionally biased region" description="Basic and acidic residues" evidence="1">
    <location>
        <begin position="226"/>
        <end position="235"/>
    </location>
</feature>
<reference evidence="2 3" key="1">
    <citation type="submission" date="2022-03" db="EMBL/GenBank/DDBJ databases">
        <authorList>
            <person name="Macdonald S."/>
            <person name="Ahmed S."/>
            <person name="Newling K."/>
        </authorList>
    </citation>
    <scope>NUCLEOTIDE SEQUENCE [LARGE SCALE GENOMIC DNA]</scope>
</reference>
<dbReference type="Proteomes" id="UP001642260">
    <property type="component" value="Unassembled WGS sequence"/>
</dbReference>
<evidence type="ECO:0000313" key="2">
    <source>
        <dbReference type="EMBL" id="CAH8355878.1"/>
    </source>
</evidence>
<keyword evidence="3" id="KW-1185">Reference proteome</keyword>
<proteinExistence type="predicted"/>
<organism evidence="2 3">
    <name type="scientific">Eruca vesicaria subsp. sativa</name>
    <name type="common">Garden rocket</name>
    <name type="synonym">Eruca sativa</name>
    <dbReference type="NCBI Taxonomy" id="29727"/>
    <lineage>
        <taxon>Eukaryota</taxon>
        <taxon>Viridiplantae</taxon>
        <taxon>Streptophyta</taxon>
        <taxon>Embryophyta</taxon>
        <taxon>Tracheophyta</taxon>
        <taxon>Spermatophyta</taxon>
        <taxon>Magnoliopsida</taxon>
        <taxon>eudicotyledons</taxon>
        <taxon>Gunneridae</taxon>
        <taxon>Pentapetalae</taxon>
        <taxon>rosids</taxon>
        <taxon>malvids</taxon>
        <taxon>Brassicales</taxon>
        <taxon>Brassicaceae</taxon>
        <taxon>Brassiceae</taxon>
        <taxon>Eruca</taxon>
    </lineage>
</organism>
<sequence length="325" mass="34402">MSTPRGRFTSAKKGKGVRSTLSPSGKPPPDLVLRRSVVCACRDGGGRCSNDDVGMSELEYSEESSAEMDETERSSVNADEAEGSPMGGPENDDGAEDDITRSSGGGDEVDQSPMIADGLVAGGEVERDAIRDGEAGRSSTGCMLLIPILSIIPSDFGRVLRELLRLTRVTGAISTGVGFVGSVTEFCEGDENFDPAAALEAENEKAGGSLGKGVDPPVGDVTVDEVLDRDADTPPKKKKKKHKSSKKAKVDSTEVETAWAEVCDEDPSDGPLGEDHENLIGEKLTGIDEAEPPSVRRKRPIDDRPSDSMEKGLQEVDERSAPPKE</sequence>
<feature type="compositionally biased region" description="Basic residues" evidence="1">
    <location>
        <begin position="236"/>
        <end position="247"/>
    </location>
</feature>
<dbReference type="AlphaFoldDB" id="A0ABC8KAC2"/>
<feature type="non-terminal residue" evidence="2">
    <location>
        <position position="325"/>
    </location>
</feature>
<dbReference type="EMBL" id="CAKOAT010212933">
    <property type="protein sequence ID" value="CAH8355878.1"/>
    <property type="molecule type" value="Genomic_DNA"/>
</dbReference>
<feature type="compositionally biased region" description="Acidic residues" evidence="1">
    <location>
        <begin position="59"/>
        <end position="70"/>
    </location>
</feature>